<evidence type="ECO:0000313" key="5">
    <source>
        <dbReference type="EMBL" id="HEX70645.1"/>
    </source>
</evidence>
<dbReference type="NCBIfam" id="TIGR01554">
    <property type="entry name" value="major_cap_HK97"/>
    <property type="match status" value="1"/>
</dbReference>
<dbReference type="AlphaFoldDB" id="A0A7C2WSC5"/>
<feature type="coiled-coil region" evidence="2">
    <location>
        <begin position="307"/>
        <end position="341"/>
    </location>
</feature>
<organism evidence="5">
    <name type="scientific">Thermorudis sp</name>
    <dbReference type="NCBI Taxonomy" id="1969470"/>
    <lineage>
        <taxon>Bacteria</taxon>
        <taxon>Pseudomonadati</taxon>
        <taxon>Thermomicrobiota</taxon>
        <taxon>Thermomicrobia</taxon>
        <taxon>Thermomicrobia incertae sedis</taxon>
        <taxon>Thermorudis</taxon>
    </lineage>
</organism>
<dbReference type="Pfam" id="PF05065">
    <property type="entry name" value="Phage_capsid"/>
    <property type="match status" value="1"/>
</dbReference>
<name>A0A7C2WSC5_9BACT</name>
<feature type="compositionally biased region" description="Low complexity" evidence="3">
    <location>
        <begin position="202"/>
        <end position="217"/>
    </location>
</feature>
<feature type="region of interest" description="Disordered" evidence="3">
    <location>
        <begin position="1"/>
        <end position="25"/>
    </location>
</feature>
<reference evidence="5" key="1">
    <citation type="journal article" date="2020" name="mSystems">
        <title>Genome- and Community-Level Interaction Insights into Carbon Utilization and Element Cycling Functions of Hydrothermarchaeota in Hydrothermal Sediment.</title>
        <authorList>
            <person name="Zhou Z."/>
            <person name="Liu Y."/>
            <person name="Xu W."/>
            <person name="Pan J."/>
            <person name="Luo Z.H."/>
            <person name="Li M."/>
        </authorList>
    </citation>
    <scope>NUCLEOTIDE SEQUENCE [LARGE SCALE GENOMIC DNA]</scope>
    <source>
        <strain evidence="5">SpSt-192</strain>
    </source>
</reference>
<keyword evidence="2" id="KW-0175">Coiled coil</keyword>
<dbReference type="Gene3D" id="3.30.2400.10">
    <property type="entry name" value="Major capsid protein gp5"/>
    <property type="match status" value="1"/>
</dbReference>
<proteinExistence type="predicted"/>
<dbReference type="SUPFAM" id="SSF56563">
    <property type="entry name" value="Major capsid protein gp5"/>
    <property type="match status" value="1"/>
</dbReference>
<feature type="region of interest" description="Disordered" evidence="3">
    <location>
        <begin position="171"/>
        <end position="218"/>
    </location>
</feature>
<feature type="domain" description="Phage capsid-like C-terminal" evidence="4">
    <location>
        <begin position="400"/>
        <end position="670"/>
    </location>
</feature>
<evidence type="ECO:0000256" key="3">
    <source>
        <dbReference type="SAM" id="MobiDB-lite"/>
    </source>
</evidence>
<evidence type="ECO:0000259" key="4">
    <source>
        <dbReference type="Pfam" id="PF05065"/>
    </source>
</evidence>
<evidence type="ECO:0000256" key="2">
    <source>
        <dbReference type="SAM" id="Coils"/>
    </source>
</evidence>
<dbReference type="EMBL" id="DSID01000402">
    <property type="protein sequence ID" value="HEX70645.1"/>
    <property type="molecule type" value="Genomic_DNA"/>
</dbReference>
<gene>
    <name evidence="5" type="ORF">ENP13_05310</name>
</gene>
<comment type="subcellular location">
    <subcellularLocation>
        <location evidence="1">Virion</location>
    </subcellularLocation>
</comment>
<accession>A0A7C2WSC5</accession>
<comment type="caution">
    <text evidence="5">The sequence shown here is derived from an EMBL/GenBank/DDBJ whole genome shotgun (WGS) entry which is preliminary data.</text>
</comment>
<evidence type="ECO:0000256" key="1">
    <source>
        <dbReference type="ARBA" id="ARBA00004328"/>
    </source>
</evidence>
<dbReference type="InterPro" id="IPR024455">
    <property type="entry name" value="Phage_capsid"/>
</dbReference>
<dbReference type="InterPro" id="IPR054612">
    <property type="entry name" value="Phage_capsid-like_C"/>
</dbReference>
<sequence>MAPRGGAARPDRQLAAPTRRETVRAIPRLRGLRAPQPGQGVTRGVLRLAPLPDHGRVAGPAVGRLGTRGAEALREARRDGHALARVRRAAVPGDGEGDAREGPHNAHRLAEADAAAAARGAVQLLRPRPRSLHPLHGVEPRRLRSHRPGCVLRLAPLPVHWDVAGRAPAEPVTAPVQGRTGAVTSQRPAGPQRDRGTPASCRGARGTPRTRRAAQGAHSGLCVLPSRAGLCSLGWRERAPRSTRATLDLGSQGAAAPRAPERHPILAHGGVTVELRELARYLDEAFREVKTLVERQEHEIRTLGAAREETGRRLDAATKRLDELAQELQAVRTRLDASEAQHARPVVGYTDAKSLGERFVESDAYKRYLEGGMTGFSAPFPVKSFFTKATLTSPLGTVPAYLFPAERLAELIALPDRVQRIRDLLPVNRTTTGVIEFVRETGFTNAAAPVAEGAAKPESSLSFEIVSTSVKTIAHYLPVTRQIIADAAQLQSYIENRLIVGLKLTEDRQILYGDGTGPNLSGIMTDPDIQTYSWSQGQPGDTKVDAIRRAMTKARVAEYPVTGLVLHPNDWEDIELLKGSDQHYIWVRVEDGGVPRLWRVPVVETTAINEGEFLTGAFSLGAAIWDREEAAIRISDSHADYFTRNLYAILAEERIALTVYRPEAFVRGVFDNPPAA</sequence>
<dbReference type="Gene3D" id="3.30.2320.10">
    <property type="entry name" value="hypothetical protein PF0899 domain"/>
    <property type="match status" value="1"/>
</dbReference>
<protein>
    <submittedName>
        <fullName evidence="5">Phage major capsid protein</fullName>
    </submittedName>
</protein>